<protein>
    <submittedName>
        <fullName evidence="2">Uncharacterized protein</fullName>
    </submittedName>
</protein>
<organism evidence="2 3">
    <name type="scientific">Actinacidiphila oryziradicis</name>
    <dbReference type="NCBI Taxonomy" id="2571141"/>
    <lineage>
        <taxon>Bacteria</taxon>
        <taxon>Bacillati</taxon>
        <taxon>Actinomycetota</taxon>
        <taxon>Actinomycetes</taxon>
        <taxon>Kitasatosporales</taxon>
        <taxon>Streptomycetaceae</taxon>
        <taxon>Actinacidiphila</taxon>
    </lineage>
</organism>
<gene>
    <name evidence="2" type="ORF">FCI23_31845</name>
</gene>
<feature type="compositionally biased region" description="Basic and acidic residues" evidence="1">
    <location>
        <begin position="256"/>
        <end position="267"/>
    </location>
</feature>
<dbReference type="AlphaFoldDB" id="A0A4U0SF59"/>
<dbReference type="RefSeq" id="WP_136727504.1">
    <property type="nucleotide sequence ID" value="NZ_SUMC01000039.1"/>
</dbReference>
<dbReference type="Proteomes" id="UP000305778">
    <property type="component" value="Unassembled WGS sequence"/>
</dbReference>
<name>A0A4U0SF59_9ACTN</name>
<evidence type="ECO:0000313" key="3">
    <source>
        <dbReference type="Proteomes" id="UP000305778"/>
    </source>
</evidence>
<proteinExistence type="predicted"/>
<feature type="region of interest" description="Disordered" evidence="1">
    <location>
        <begin position="191"/>
        <end position="275"/>
    </location>
</feature>
<evidence type="ECO:0000313" key="2">
    <source>
        <dbReference type="EMBL" id="TKA06381.1"/>
    </source>
</evidence>
<sequence>MGAGRRAGAVRLAGLAPEPLGLRAARWALVTAETVLADPAYMSVFDGGGWAGNCRRYGDLDIAHESYRPVLPPGAEQLLERHDVDLAALGELALGEDLSEYRLPTGELDIDLDREGQGTLVALLDWVLAAATRPAADEWDWKSGPISGSWNAQRALDSPAGVLDLHVHRDANGSSYTVQVISGELGEGEYTCVSESQSGPLRHRRRAPGPARGDRSRRQHAAPARQPQGPTPPARAGPGHRAADHRRRHPRRVRRPGAELHRLRRGPDPPVGPGP</sequence>
<keyword evidence="3" id="KW-1185">Reference proteome</keyword>
<feature type="compositionally biased region" description="Basic residues" evidence="1">
    <location>
        <begin position="243"/>
        <end position="255"/>
    </location>
</feature>
<accession>A0A4U0SF59</accession>
<comment type="caution">
    <text evidence="2">The sequence shown here is derived from an EMBL/GenBank/DDBJ whole genome shotgun (WGS) entry which is preliminary data.</text>
</comment>
<reference evidence="2 3" key="1">
    <citation type="submission" date="2019-04" db="EMBL/GenBank/DDBJ databases">
        <title>Streptomyces oryziradicis sp. nov., a novel actinomycete isolated from rhizosphere soil of rice (Oryza sativa L.).</title>
        <authorList>
            <person name="Li C."/>
        </authorList>
    </citation>
    <scope>NUCLEOTIDE SEQUENCE [LARGE SCALE GENOMIC DNA]</scope>
    <source>
        <strain evidence="2 3">NEAU-C40</strain>
    </source>
</reference>
<evidence type="ECO:0000256" key="1">
    <source>
        <dbReference type="SAM" id="MobiDB-lite"/>
    </source>
</evidence>
<dbReference type="EMBL" id="SUMC01000039">
    <property type="protein sequence ID" value="TKA06381.1"/>
    <property type="molecule type" value="Genomic_DNA"/>
</dbReference>